<evidence type="ECO:0000313" key="3">
    <source>
        <dbReference type="Proteomes" id="UP000886998"/>
    </source>
</evidence>
<keyword evidence="3" id="KW-1185">Reference proteome</keyword>
<comment type="caution">
    <text evidence="2">The sequence shown here is derived from an EMBL/GenBank/DDBJ whole genome shotgun (WGS) entry which is preliminary data.</text>
</comment>
<organism evidence="2 3">
    <name type="scientific">Trichonephila inaurata madagascariensis</name>
    <dbReference type="NCBI Taxonomy" id="2747483"/>
    <lineage>
        <taxon>Eukaryota</taxon>
        <taxon>Metazoa</taxon>
        <taxon>Ecdysozoa</taxon>
        <taxon>Arthropoda</taxon>
        <taxon>Chelicerata</taxon>
        <taxon>Arachnida</taxon>
        <taxon>Araneae</taxon>
        <taxon>Araneomorphae</taxon>
        <taxon>Entelegynae</taxon>
        <taxon>Araneoidea</taxon>
        <taxon>Nephilidae</taxon>
        <taxon>Trichonephila</taxon>
        <taxon>Trichonephila inaurata</taxon>
    </lineage>
</organism>
<dbReference type="Proteomes" id="UP000886998">
    <property type="component" value="Unassembled WGS sequence"/>
</dbReference>
<name>A0A8X6YW33_9ARAC</name>
<protein>
    <submittedName>
        <fullName evidence="2">Uncharacterized protein</fullName>
    </submittedName>
</protein>
<reference evidence="2" key="1">
    <citation type="submission" date="2020-08" db="EMBL/GenBank/DDBJ databases">
        <title>Multicomponent nature underlies the extraordinary mechanical properties of spider dragline silk.</title>
        <authorList>
            <person name="Kono N."/>
            <person name="Nakamura H."/>
            <person name="Mori M."/>
            <person name="Yoshida Y."/>
            <person name="Ohtoshi R."/>
            <person name="Malay A.D."/>
            <person name="Moran D.A.P."/>
            <person name="Tomita M."/>
            <person name="Numata K."/>
            <person name="Arakawa K."/>
        </authorList>
    </citation>
    <scope>NUCLEOTIDE SEQUENCE</scope>
</reference>
<gene>
    <name evidence="1" type="ORF">TNIN_285991</name>
    <name evidence="2" type="ORF">TNIN_429701</name>
</gene>
<sequence>MAAVQMRPGGGSFQLKRQVVLWELLHQSEVFQQSRPPTDSEFIRARYYFPRKNTQHNPFSSNSTKLCHYRKTAIAAQNDLDDDHVVFYRGLRSSSTVVKSRVLSFPDETGQIEARLDREKSITTLLRVNGSYGEWNSKKNICLLLGLHFFSYYKKLVLSGELRGEDVYPCRIELGFEKKSSLVT</sequence>
<dbReference type="EMBL" id="BMAV01023577">
    <property type="protein sequence ID" value="GFY79448.1"/>
    <property type="molecule type" value="Genomic_DNA"/>
</dbReference>
<accession>A0A8X6YW33</accession>
<dbReference type="EMBL" id="BMAV01024884">
    <property type="protein sequence ID" value="GFS36902.1"/>
    <property type="molecule type" value="Genomic_DNA"/>
</dbReference>
<evidence type="ECO:0000313" key="2">
    <source>
        <dbReference type="EMBL" id="GFY79448.1"/>
    </source>
</evidence>
<proteinExistence type="predicted"/>
<evidence type="ECO:0000313" key="1">
    <source>
        <dbReference type="EMBL" id="GFS36902.1"/>
    </source>
</evidence>
<dbReference type="AlphaFoldDB" id="A0A8X6YW33"/>